<dbReference type="SUPFAM" id="SSF47413">
    <property type="entry name" value="lambda repressor-like DNA-binding domains"/>
    <property type="match status" value="1"/>
</dbReference>
<dbReference type="InterPro" id="IPR010982">
    <property type="entry name" value="Lambda_DNA-bd_dom_sf"/>
</dbReference>
<keyword evidence="2" id="KW-1185">Reference proteome</keyword>
<dbReference type="Proteomes" id="UP000464495">
    <property type="component" value="Chromosome"/>
</dbReference>
<name>A0A6P1SWG2_9RHOB</name>
<gene>
    <name evidence="1" type="ORF">GO499_00075</name>
</gene>
<organism evidence="1 2">
    <name type="scientific">Algicella marina</name>
    <dbReference type="NCBI Taxonomy" id="2683284"/>
    <lineage>
        <taxon>Bacteria</taxon>
        <taxon>Pseudomonadati</taxon>
        <taxon>Pseudomonadota</taxon>
        <taxon>Alphaproteobacteria</taxon>
        <taxon>Rhodobacterales</taxon>
        <taxon>Paracoccaceae</taxon>
        <taxon>Algicella</taxon>
    </lineage>
</organism>
<evidence type="ECO:0008006" key="3">
    <source>
        <dbReference type="Google" id="ProtNLM"/>
    </source>
</evidence>
<accession>A0A6P1SWG2</accession>
<dbReference type="EMBL" id="CP046620">
    <property type="protein sequence ID" value="QHQ33683.1"/>
    <property type="molecule type" value="Genomic_DNA"/>
</dbReference>
<dbReference type="Gene3D" id="1.10.260.40">
    <property type="entry name" value="lambda repressor-like DNA-binding domains"/>
    <property type="match status" value="1"/>
</dbReference>
<sequence>MYQELAKNLRFEIQALCEARAISLGQIAATLEVSSAGFNELEASDRMIRCDELMSISHVLGIPLLRLFGAPEREKS</sequence>
<proteinExistence type="predicted"/>
<evidence type="ECO:0000313" key="1">
    <source>
        <dbReference type="EMBL" id="QHQ33683.1"/>
    </source>
</evidence>
<dbReference type="RefSeq" id="WP_161860261.1">
    <property type="nucleotide sequence ID" value="NZ_CP046620.1"/>
</dbReference>
<reference evidence="1 2" key="1">
    <citation type="submission" date="2019-12" db="EMBL/GenBank/DDBJ databases">
        <title>Complete genome sequence of Algicella marina strain 9Alg 56(T) isolated from the red alga Tichocarpus crinitus.</title>
        <authorList>
            <person name="Kim S.-G."/>
            <person name="Nedashkovskaya O.I."/>
        </authorList>
    </citation>
    <scope>NUCLEOTIDE SEQUENCE [LARGE SCALE GENOMIC DNA]</scope>
    <source>
        <strain evidence="1 2">9Alg 56</strain>
    </source>
</reference>
<dbReference type="AlphaFoldDB" id="A0A6P1SWG2"/>
<evidence type="ECO:0000313" key="2">
    <source>
        <dbReference type="Proteomes" id="UP000464495"/>
    </source>
</evidence>
<protein>
    <recommendedName>
        <fullName evidence="3">XRE family transcriptional regulator</fullName>
    </recommendedName>
</protein>
<dbReference type="GO" id="GO:0003677">
    <property type="term" value="F:DNA binding"/>
    <property type="evidence" value="ECO:0007669"/>
    <property type="project" value="InterPro"/>
</dbReference>
<dbReference type="KEGG" id="amaq:GO499_00075"/>